<accession>A0A7J6KQ38</accession>
<evidence type="ECO:0000313" key="2">
    <source>
        <dbReference type="Proteomes" id="UP000591131"/>
    </source>
</evidence>
<gene>
    <name evidence="1" type="ORF">FOL47_002968</name>
</gene>
<keyword evidence="2" id="KW-1185">Reference proteome</keyword>
<comment type="caution">
    <text evidence="1">The sequence shown here is derived from an EMBL/GenBank/DDBJ whole genome shotgun (WGS) entry which is preliminary data.</text>
</comment>
<protein>
    <submittedName>
        <fullName evidence="1">Uncharacterized protein</fullName>
    </submittedName>
</protein>
<organism evidence="1 2">
    <name type="scientific">Perkinsus chesapeaki</name>
    <name type="common">Clam parasite</name>
    <name type="synonym">Perkinsus andrewsi</name>
    <dbReference type="NCBI Taxonomy" id="330153"/>
    <lineage>
        <taxon>Eukaryota</taxon>
        <taxon>Sar</taxon>
        <taxon>Alveolata</taxon>
        <taxon>Perkinsozoa</taxon>
        <taxon>Perkinsea</taxon>
        <taxon>Perkinsida</taxon>
        <taxon>Perkinsidae</taxon>
        <taxon>Perkinsus</taxon>
    </lineage>
</organism>
<proteinExistence type="predicted"/>
<sequence>IEARPLAVVVLEVVVDVEGVFVVAVGDLAGVGVDRSEGSLDVLGEGVEKGSLKGALVHRLAHTKGVKFDSIDDRLSIDGSGVCEGFEVEIFPKTMGILVGKFGNVCNSSNGRQGL</sequence>
<name>A0A7J6KQ38_PERCH</name>
<evidence type="ECO:0000313" key="1">
    <source>
        <dbReference type="EMBL" id="KAF4648626.1"/>
    </source>
</evidence>
<dbReference type="EMBL" id="JAAPAO010001888">
    <property type="protein sequence ID" value="KAF4648626.1"/>
    <property type="molecule type" value="Genomic_DNA"/>
</dbReference>
<feature type="non-terminal residue" evidence="1">
    <location>
        <position position="115"/>
    </location>
</feature>
<dbReference type="AlphaFoldDB" id="A0A7J6KQ38"/>
<dbReference type="Proteomes" id="UP000591131">
    <property type="component" value="Unassembled WGS sequence"/>
</dbReference>
<reference evidence="1 2" key="1">
    <citation type="submission" date="2020-04" db="EMBL/GenBank/DDBJ databases">
        <title>Perkinsus chesapeaki whole genome sequence.</title>
        <authorList>
            <person name="Bogema D.R."/>
        </authorList>
    </citation>
    <scope>NUCLEOTIDE SEQUENCE [LARGE SCALE GENOMIC DNA]</scope>
    <source>
        <strain evidence="1">ATCC PRA-425</strain>
    </source>
</reference>